<evidence type="ECO:0000313" key="5">
    <source>
        <dbReference type="EMBL" id="MDH5164531.1"/>
    </source>
</evidence>
<evidence type="ECO:0000313" key="6">
    <source>
        <dbReference type="Proteomes" id="UP001159179"/>
    </source>
</evidence>
<dbReference type="PANTHER" id="PTHR30349">
    <property type="entry name" value="PHAGE INTEGRASE-RELATED"/>
    <property type="match status" value="1"/>
</dbReference>
<dbReference type="GO" id="GO:0006310">
    <property type="term" value="P:DNA recombination"/>
    <property type="evidence" value="ECO:0007669"/>
    <property type="project" value="UniProtKB-KW"/>
</dbReference>
<dbReference type="InterPro" id="IPR004107">
    <property type="entry name" value="Integrase_SAM-like_N"/>
</dbReference>
<keyword evidence="2" id="KW-0233">DNA recombination</keyword>
<dbReference type="SUPFAM" id="SSF56349">
    <property type="entry name" value="DNA breaking-rejoining enzymes"/>
    <property type="match status" value="1"/>
</dbReference>
<dbReference type="InterPro" id="IPR010998">
    <property type="entry name" value="Integrase_recombinase_N"/>
</dbReference>
<name>A0AAW6T0J9_9BACI</name>
<dbReference type="GO" id="GO:0003677">
    <property type="term" value="F:DNA binding"/>
    <property type="evidence" value="ECO:0007669"/>
    <property type="project" value="UniProtKB-UniRule"/>
</dbReference>
<dbReference type="Gene3D" id="1.10.443.10">
    <property type="entry name" value="Intergrase catalytic core"/>
    <property type="match status" value="1"/>
</dbReference>
<evidence type="ECO:0000256" key="1">
    <source>
        <dbReference type="ARBA" id="ARBA00023125"/>
    </source>
</evidence>
<organism evidence="5 6">
    <name type="scientific">Heyndrickxia oleronia</name>
    <dbReference type="NCBI Taxonomy" id="38875"/>
    <lineage>
        <taxon>Bacteria</taxon>
        <taxon>Bacillati</taxon>
        <taxon>Bacillota</taxon>
        <taxon>Bacilli</taxon>
        <taxon>Bacillales</taxon>
        <taxon>Bacillaceae</taxon>
        <taxon>Heyndrickxia</taxon>
    </lineage>
</organism>
<evidence type="ECO:0000256" key="2">
    <source>
        <dbReference type="ARBA" id="ARBA00023172"/>
    </source>
</evidence>
<reference evidence="5" key="1">
    <citation type="submission" date="2023-03" db="EMBL/GenBank/DDBJ databases">
        <title>Bacterial isolates from washroom surfaces on a university campus.</title>
        <authorList>
            <person name="Holman D.B."/>
            <person name="Gzyl K.E."/>
            <person name="Taheri A.E."/>
        </authorList>
    </citation>
    <scope>NUCLEOTIDE SEQUENCE</scope>
    <source>
        <strain evidence="5">RD03</strain>
    </source>
</reference>
<dbReference type="InterPro" id="IPR044068">
    <property type="entry name" value="CB"/>
</dbReference>
<dbReference type="Proteomes" id="UP001159179">
    <property type="component" value="Unassembled WGS sequence"/>
</dbReference>
<dbReference type="InterPro" id="IPR013762">
    <property type="entry name" value="Integrase-like_cat_sf"/>
</dbReference>
<keyword evidence="1 3" id="KW-0238">DNA-binding</keyword>
<accession>A0AAW6T0J9</accession>
<comment type="caution">
    <text evidence="5">The sequence shown here is derived from an EMBL/GenBank/DDBJ whole genome shotgun (WGS) entry which is preliminary data.</text>
</comment>
<dbReference type="InterPro" id="IPR050090">
    <property type="entry name" value="Tyrosine_recombinase_XerCD"/>
</dbReference>
<dbReference type="PANTHER" id="PTHR30349:SF64">
    <property type="entry name" value="PROPHAGE INTEGRASE INTD-RELATED"/>
    <property type="match status" value="1"/>
</dbReference>
<dbReference type="Pfam" id="PF02899">
    <property type="entry name" value="Phage_int_SAM_1"/>
    <property type="match status" value="1"/>
</dbReference>
<dbReference type="PROSITE" id="PS51900">
    <property type="entry name" value="CB"/>
    <property type="match status" value="1"/>
</dbReference>
<dbReference type="Gene3D" id="1.10.150.130">
    <property type="match status" value="1"/>
</dbReference>
<sequence length="332" mass="38635">MAEKTAKGKSSIMQQFEKTFRHTRSNSFGTRGRYKSSCRKFIEFLNEKFKLKNLKNLHDKHLVSYIEYRQDQGVAAKTLKNDLAAIRFMHDMLPEAKYTLSDNDGLKKNYSISLDKTPAIKGDRAWTNEEYRKMQKLALEVYRDNGTGARTAKDVHSVMTLCRTMGLRVTEAVAMTRSQAEQALRTGVYQVKNEAKNGKWRQVPVSMAARNVLEKKLRETPRGGRFFVRENEKTHRAVNRIEKFLYNNRKKIETQEGVELRTWQKDGVTHINELTFHGLRYAYVQDRVQQEIGKGFTAEQAAQRVTKEVGHERTDVIYVYLAKKNKKDKKNK</sequence>
<dbReference type="InterPro" id="IPR011010">
    <property type="entry name" value="DNA_brk_join_enz"/>
</dbReference>
<dbReference type="EMBL" id="JAROYP010000036">
    <property type="protein sequence ID" value="MDH5164531.1"/>
    <property type="molecule type" value="Genomic_DNA"/>
</dbReference>
<dbReference type="RefSeq" id="WP_280619226.1">
    <property type="nucleotide sequence ID" value="NZ_JAROYP010000036.1"/>
</dbReference>
<proteinExistence type="predicted"/>
<dbReference type="GO" id="GO:0015074">
    <property type="term" value="P:DNA integration"/>
    <property type="evidence" value="ECO:0007669"/>
    <property type="project" value="InterPro"/>
</dbReference>
<gene>
    <name evidence="5" type="ORF">P5X88_26775</name>
</gene>
<dbReference type="AlphaFoldDB" id="A0AAW6T0J9"/>
<feature type="domain" description="Core-binding (CB)" evidence="4">
    <location>
        <begin position="7"/>
        <end position="94"/>
    </location>
</feature>
<evidence type="ECO:0000259" key="4">
    <source>
        <dbReference type="PROSITE" id="PS51900"/>
    </source>
</evidence>
<evidence type="ECO:0000256" key="3">
    <source>
        <dbReference type="PROSITE-ProRule" id="PRU01248"/>
    </source>
</evidence>
<protein>
    <submittedName>
        <fullName evidence="5">Site-specific integrase</fullName>
    </submittedName>
</protein>